<comment type="caution">
    <text evidence="1">The sequence shown here is derived from an EMBL/GenBank/DDBJ whole genome shotgun (WGS) entry which is preliminary data.</text>
</comment>
<keyword evidence="2" id="KW-1185">Reference proteome</keyword>
<reference evidence="1" key="1">
    <citation type="submission" date="2019-05" db="EMBL/GenBank/DDBJ databases">
        <title>Methanoculleus sp. FWC-SCC1, a methanogenic archaeon isolated from deep marine cold seep.</title>
        <authorList>
            <person name="Chen Y.-W."/>
            <person name="Chen S.-C."/>
            <person name="Teng N.-H."/>
            <person name="Lai M.-C."/>
        </authorList>
    </citation>
    <scope>NUCLEOTIDE SEQUENCE</scope>
    <source>
        <strain evidence="1">FWC-SCC1</strain>
    </source>
</reference>
<dbReference type="EMBL" id="VCYH01000002">
    <property type="protein sequence ID" value="MDN7023853.1"/>
    <property type="molecule type" value="Genomic_DNA"/>
</dbReference>
<dbReference type="RefSeq" id="WP_301662938.1">
    <property type="nucleotide sequence ID" value="NZ_VCYH01000002.1"/>
</dbReference>
<sequence length="64" mass="7399">MKWYDCYICGTRNYIECQTCSNCKATNHLKGSENRKENLKKGLEDDNPAIRYAASRILKEILAL</sequence>
<accession>A0ABT8M7E9</accession>
<organism evidence="1 2">
    <name type="scientific">Methanoculleus frigidifontis</name>
    <dbReference type="NCBI Taxonomy" id="2584085"/>
    <lineage>
        <taxon>Archaea</taxon>
        <taxon>Methanobacteriati</taxon>
        <taxon>Methanobacteriota</taxon>
        <taxon>Stenosarchaea group</taxon>
        <taxon>Methanomicrobia</taxon>
        <taxon>Methanomicrobiales</taxon>
        <taxon>Methanomicrobiaceae</taxon>
        <taxon>Methanoculleus</taxon>
    </lineage>
</organism>
<proteinExistence type="predicted"/>
<name>A0ABT8M7E9_9EURY</name>
<evidence type="ECO:0000313" key="2">
    <source>
        <dbReference type="Proteomes" id="UP001168338"/>
    </source>
</evidence>
<dbReference type="Proteomes" id="UP001168338">
    <property type="component" value="Unassembled WGS sequence"/>
</dbReference>
<evidence type="ECO:0000313" key="1">
    <source>
        <dbReference type="EMBL" id="MDN7023853.1"/>
    </source>
</evidence>
<gene>
    <name evidence="1" type="ORF">FGU65_02925</name>
</gene>
<evidence type="ECO:0008006" key="3">
    <source>
        <dbReference type="Google" id="ProtNLM"/>
    </source>
</evidence>
<protein>
    <recommendedName>
        <fullName evidence="3">RanBP2-type domain-containing protein</fullName>
    </recommendedName>
</protein>